<dbReference type="InterPro" id="IPR025711">
    <property type="entry name" value="PepSY"/>
</dbReference>
<dbReference type="EMBL" id="JAFFJS010000001">
    <property type="protein sequence ID" value="MBM9432234.1"/>
    <property type="molecule type" value="Genomic_DNA"/>
</dbReference>
<dbReference type="Gene3D" id="3.10.450.40">
    <property type="match status" value="1"/>
</dbReference>
<organism evidence="3 4">
    <name type="scientific">Flaviflexus equikiangi</name>
    <dbReference type="NCBI Taxonomy" id="2758573"/>
    <lineage>
        <taxon>Bacteria</taxon>
        <taxon>Bacillati</taxon>
        <taxon>Actinomycetota</taxon>
        <taxon>Actinomycetes</taxon>
        <taxon>Actinomycetales</taxon>
        <taxon>Actinomycetaceae</taxon>
        <taxon>Flaviflexus</taxon>
    </lineage>
</organism>
<feature type="region of interest" description="Disordered" evidence="1">
    <location>
        <begin position="16"/>
        <end position="38"/>
    </location>
</feature>
<sequence length="163" mass="17227">MALAVLMSGCAATDEPYVPSHTPTSIEPAGDPSATRGPVNSELFSAIEKAENFFGGHAVAFESRAEAYTVSVISRGTLREITIVGSGVIVNTLRDFDEGLEDFLENQVVTLADAVDAASIATPGRVDSARIVLDDGDPHYVVVIETDEDLVEVKVDGYSAQIL</sequence>
<reference evidence="4" key="1">
    <citation type="submission" date="2021-02" db="EMBL/GenBank/DDBJ databases">
        <title>Leucobacter sp. CX169.</title>
        <authorList>
            <person name="Cheng Y."/>
        </authorList>
    </citation>
    <scope>NUCLEOTIDE SEQUENCE [LARGE SCALE GENOMIC DNA]</scope>
    <source>
        <strain evidence="4">JY899</strain>
    </source>
</reference>
<dbReference type="Proteomes" id="UP000705983">
    <property type="component" value="Unassembled WGS sequence"/>
</dbReference>
<dbReference type="Pfam" id="PF03413">
    <property type="entry name" value="PepSY"/>
    <property type="match status" value="1"/>
</dbReference>
<evidence type="ECO:0000259" key="2">
    <source>
        <dbReference type="Pfam" id="PF03413"/>
    </source>
</evidence>
<protein>
    <recommendedName>
        <fullName evidence="2">PepSY domain-containing protein</fullName>
    </recommendedName>
</protein>
<name>A0ABS2TC83_9ACTO</name>
<keyword evidence="4" id="KW-1185">Reference proteome</keyword>
<accession>A0ABS2TC83</accession>
<proteinExistence type="predicted"/>
<evidence type="ECO:0000313" key="3">
    <source>
        <dbReference type="EMBL" id="MBM9432234.1"/>
    </source>
</evidence>
<gene>
    <name evidence="3" type="ORF">JVW63_00700</name>
</gene>
<dbReference type="RefSeq" id="WP_182172057.1">
    <property type="nucleotide sequence ID" value="NZ_CP059676.1"/>
</dbReference>
<feature type="domain" description="PepSY" evidence="2">
    <location>
        <begin position="109"/>
        <end position="163"/>
    </location>
</feature>
<evidence type="ECO:0000256" key="1">
    <source>
        <dbReference type="SAM" id="MobiDB-lite"/>
    </source>
</evidence>
<evidence type="ECO:0000313" key="4">
    <source>
        <dbReference type="Proteomes" id="UP000705983"/>
    </source>
</evidence>
<comment type="caution">
    <text evidence="3">The sequence shown here is derived from an EMBL/GenBank/DDBJ whole genome shotgun (WGS) entry which is preliminary data.</text>
</comment>